<protein>
    <submittedName>
        <fullName evidence="2">DUF397 domain-containing protein</fullName>
    </submittedName>
</protein>
<dbReference type="RefSeq" id="WP_167967331.1">
    <property type="nucleotide sequence ID" value="NZ_BHZG01000009.1"/>
</dbReference>
<dbReference type="AlphaFoldDB" id="A0A7X6CWT1"/>
<dbReference type="InterPro" id="IPR007278">
    <property type="entry name" value="DUF397"/>
</dbReference>
<sequence>MSELTGRDAVDLAGVTWRTSSYTANAGNCVEVGSGAADYIAVRDTKDRGRAPARASHAAWCAFMAATKSGAFS</sequence>
<feature type="domain" description="DUF397" evidence="1">
    <location>
        <begin position="16"/>
        <end position="68"/>
    </location>
</feature>
<evidence type="ECO:0000313" key="3">
    <source>
        <dbReference type="Proteomes" id="UP000578686"/>
    </source>
</evidence>
<proteinExistence type="predicted"/>
<accession>A0A7X6CWT1</accession>
<dbReference type="Proteomes" id="UP000578686">
    <property type="component" value="Unassembled WGS sequence"/>
</dbReference>
<gene>
    <name evidence="2" type="ORF">HCN56_00135</name>
</gene>
<evidence type="ECO:0000313" key="2">
    <source>
        <dbReference type="EMBL" id="NJQ04027.1"/>
    </source>
</evidence>
<name>A0A7X6CWT1_9ACTN</name>
<keyword evidence="3" id="KW-1185">Reference proteome</keyword>
<dbReference type="Pfam" id="PF04149">
    <property type="entry name" value="DUF397"/>
    <property type="match status" value="1"/>
</dbReference>
<dbReference type="EMBL" id="JAAVJD010000001">
    <property type="protein sequence ID" value="NJQ04027.1"/>
    <property type="molecule type" value="Genomic_DNA"/>
</dbReference>
<comment type="caution">
    <text evidence="2">The sequence shown here is derived from an EMBL/GenBank/DDBJ whole genome shotgun (WGS) entry which is preliminary data.</text>
</comment>
<evidence type="ECO:0000259" key="1">
    <source>
        <dbReference type="Pfam" id="PF04149"/>
    </source>
</evidence>
<organism evidence="2 3">
    <name type="scientific">Streptomyces lonarensis</name>
    <dbReference type="NCBI Taxonomy" id="700599"/>
    <lineage>
        <taxon>Bacteria</taxon>
        <taxon>Bacillati</taxon>
        <taxon>Actinomycetota</taxon>
        <taxon>Actinomycetes</taxon>
        <taxon>Kitasatosporales</taxon>
        <taxon>Streptomycetaceae</taxon>
        <taxon>Streptomyces</taxon>
    </lineage>
</organism>
<reference evidence="2 3" key="1">
    <citation type="submission" date="2020-03" db="EMBL/GenBank/DDBJ databases">
        <title>Draft genome of Streptomyces sp. ventii, isolated from the Axial Seamount in the Pacific Ocean, and resequencing of the two type strains Streptomyces lonarensis strain NCL 716 and Streptomyces bohaiensis strain 11A07.</title>
        <authorList>
            <person name="Loughran R.M."/>
            <person name="Pfannmuller K.M."/>
            <person name="Wasson B.J."/>
            <person name="Deadmond M.C."/>
            <person name="Paddock B.E."/>
            <person name="Koyack M.J."/>
            <person name="Gallegos D.A."/>
            <person name="Mitchell E.A."/>
            <person name="Ushijima B."/>
            <person name="Saw J.H."/>
            <person name="Mcphail K.L."/>
            <person name="Videau P."/>
        </authorList>
    </citation>
    <scope>NUCLEOTIDE SEQUENCE [LARGE SCALE GENOMIC DNA]</scope>
    <source>
        <strain evidence="2 3">NCL716</strain>
    </source>
</reference>